<dbReference type="Proteomes" id="UP001261666">
    <property type="component" value="Unassembled WGS sequence"/>
</dbReference>
<sequence>MHPTSSVPVRRGRHVAAALVALLLVLAGAAVALTGTSTTPRADAATAAAAKGRLVGAIRVGGSLYGGTVKVTVFDMNWKVLGATTARSTYQLSVAPGSYRIQVTDTRPTYDVNRFAPTDLTATVKSAQTVQRDASMRKGASITGTVRTNGAIASGARVVAANPYGQSFETIANRQGQFAIAGLPTANYSVFTYDARGQWADVSTFLRNRKVGTNTNIAINLKRRAGSLVVNIVGGKQQLPANGYVTARNSATGQWYVAKAKNGNVSFAGVMPGPYELTVPDSGNYLGRTGKVPGGRQVPAGNVLFTAFELLQRGGSVSGTVVDARVPTRTLKGVQVQLFNKYGTKVGSAWTTPSGRFLIEGPLRTDTGYKVVLSRPDGGWITFGPGGNDTCQYGTFTSSAFSISVGHTRALGNVPLKAIGHAQNPQCIPQTTSPTASPTTTAPTTAPTSSAPTSAPTSSAPTSAPTSPATSQPTSQPTSTVTVTVTATPTP</sequence>
<organism evidence="1 2">
    <name type="scientific">Nocardioides zeae</name>
    <dbReference type="NCBI Taxonomy" id="1457234"/>
    <lineage>
        <taxon>Bacteria</taxon>
        <taxon>Bacillati</taxon>
        <taxon>Actinomycetota</taxon>
        <taxon>Actinomycetes</taxon>
        <taxon>Propionibacteriales</taxon>
        <taxon>Nocardioidaceae</taxon>
        <taxon>Nocardioides</taxon>
    </lineage>
</organism>
<dbReference type="EMBL" id="JAVIZJ010000001">
    <property type="protein sequence ID" value="MDR6208461.1"/>
    <property type="molecule type" value="Genomic_DNA"/>
</dbReference>
<gene>
    <name evidence="1" type="ORF">QE364_000149</name>
</gene>
<proteinExistence type="predicted"/>
<keyword evidence="2" id="KW-1185">Reference proteome</keyword>
<evidence type="ECO:0000313" key="2">
    <source>
        <dbReference type="Proteomes" id="UP001261666"/>
    </source>
</evidence>
<reference evidence="1" key="1">
    <citation type="submission" date="2023-08" db="EMBL/GenBank/DDBJ databases">
        <title>Functional and genomic diversity of the sorghum phyllosphere microbiome.</title>
        <authorList>
            <person name="Shade A."/>
        </authorList>
    </citation>
    <scope>NUCLEOTIDE SEQUENCE</scope>
    <source>
        <strain evidence="1">SORGH_AS_0885</strain>
    </source>
</reference>
<comment type="caution">
    <text evidence="1">The sequence shown here is derived from an EMBL/GenBank/DDBJ whole genome shotgun (WGS) entry which is preliminary data.</text>
</comment>
<accession>A0ACC6ICK9</accession>
<protein>
    <submittedName>
        <fullName evidence="1">Uncharacterized protein</fullName>
    </submittedName>
</protein>
<evidence type="ECO:0000313" key="1">
    <source>
        <dbReference type="EMBL" id="MDR6208461.1"/>
    </source>
</evidence>
<name>A0ACC6ICK9_9ACTN</name>